<dbReference type="InterPro" id="IPR036736">
    <property type="entry name" value="ACP-like_sf"/>
</dbReference>
<dbReference type="Gene3D" id="1.10.1200.10">
    <property type="entry name" value="ACP-like"/>
    <property type="match status" value="1"/>
</dbReference>
<evidence type="ECO:0000259" key="5">
    <source>
        <dbReference type="PROSITE" id="PS50075"/>
    </source>
</evidence>
<dbReference type="PROSITE" id="PS52004">
    <property type="entry name" value="KS3_2"/>
    <property type="match status" value="1"/>
</dbReference>
<dbReference type="EMBL" id="JAAKZZ010000732">
    <property type="protein sequence ID" value="NGO73428.1"/>
    <property type="molecule type" value="Genomic_DNA"/>
</dbReference>
<dbReference type="Pfam" id="PF00550">
    <property type="entry name" value="PP-binding"/>
    <property type="match status" value="1"/>
</dbReference>
<dbReference type="SUPFAM" id="SSF47336">
    <property type="entry name" value="ACP-like"/>
    <property type="match status" value="1"/>
</dbReference>
<feature type="domain" description="Carrier" evidence="5">
    <location>
        <begin position="639"/>
        <end position="714"/>
    </location>
</feature>
<dbReference type="Gene3D" id="3.40.47.10">
    <property type="match status" value="1"/>
</dbReference>
<dbReference type="SUPFAM" id="SSF51735">
    <property type="entry name" value="NAD(P)-binding Rossmann-fold domains"/>
    <property type="match status" value="2"/>
</dbReference>
<dbReference type="SMART" id="SM00823">
    <property type="entry name" value="PKS_PP"/>
    <property type="match status" value="1"/>
</dbReference>
<dbReference type="RefSeq" id="WP_165303073.1">
    <property type="nucleotide sequence ID" value="NZ_JAAKZZ010000732.1"/>
</dbReference>
<dbReference type="AlphaFoldDB" id="A0A6G4X7R6"/>
<dbReference type="CDD" id="cd08952">
    <property type="entry name" value="KR_1_SDR_x"/>
    <property type="match status" value="1"/>
</dbReference>
<organism evidence="7 8">
    <name type="scientific">Streptomyces boncukensis</name>
    <dbReference type="NCBI Taxonomy" id="2711219"/>
    <lineage>
        <taxon>Bacteria</taxon>
        <taxon>Bacillati</taxon>
        <taxon>Actinomycetota</taxon>
        <taxon>Actinomycetes</taxon>
        <taxon>Kitasatosporales</taxon>
        <taxon>Streptomycetaceae</taxon>
        <taxon>Streptomyces</taxon>
    </lineage>
</organism>
<dbReference type="Gene3D" id="3.40.50.720">
    <property type="entry name" value="NAD(P)-binding Rossmann-like Domain"/>
    <property type="match status" value="1"/>
</dbReference>
<evidence type="ECO:0000313" key="8">
    <source>
        <dbReference type="Proteomes" id="UP000477722"/>
    </source>
</evidence>
<evidence type="ECO:0000256" key="3">
    <source>
        <dbReference type="ARBA" id="ARBA00022679"/>
    </source>
</evidence>
<dbReference type="PROSITE" id="PS50075">
    <property type="entry name" value="CARRIER"/>
    <property type="match status" value="1"/>
</dbReference>
<evidence type="ECO:0000259" key="6">
    <source>
        <dbReference type="PROSITE" id="PS52004"/>
    </source>
</evidence>
<keyword evidence="8" id="KW-1185">Reference proteome</keyword>
<reference evidence="7 8" key="1">
    <citation type="submission" date="2020-02" db="EMBL/GenBank/DDBJ databases">
        <title>Whole-genome analyses of novel actinobacteria.</title>
        <authorList>
            <person name="Sahin N."/>
            <person name="Tatar D."/>
        </authorList>
    </citation>
    <scope>NUCLEOTIDE SEQUENCE [LARGE SCALE GENOMIC DNA]</scope>
    <source>
        <strain evidence="7 8">SB3404</strain>
    </source>
</reference>
<name>A0A6G4X7R6_9ACTN</name>
<dbReference type="PANTHER" id="PTHR43775">
    <property type="entry name" value="FATTY ACID SYNTHASE"/>
    <property type="match status" value="1"/>
</dbReference>
<feature type="domain" description="Ketosynthase family 3 (KS3)" evidence="6">
    <location>
        <begin position="734"/>
        <end position="941"/>
    </location>
</feature>
<dbReference type="GO" id="GO:0004312">
    <property type="term" value="F:fatty acid synthase activity"/>
    <property type="evidence" value="ECO:0007669"/>
    <property type="project" value="TreeGrafter"/>
</dbReference>
<feature type="non-terminal residue" evidence="7">
    <location>
        <position position="941"/>
    </location>
</feature>
<comment type="caution">
    <text evidence="7">The sequence shown here is derived from an EMBL/GenBank/DDBJ whole genome shotgun (WGS) entry which is preliminary data.</text>
</comment>
<accession>A0A6G4X7R6</accession>
<evidence type="ECO:0000256" key="1">
    <source>
        <dbReference type="ARBA" id="ARBA00022450"/>
    </source>
</evidence>
<dbReference type="PROSITE" id="PS00606">
    <property type="entry name" value="KS3_1"/>
    <property type="match status" value="1"/>
</dbReference>
<evidence type="ECO:0000313" key="7">
    <source>
        <dbReference type="EMBL" id="NGO73428.1"/>
    </source>
</evidence>
<dbReference type="CDD" id="cd00833">
    <property type="entry name" value="PKS"/>
    <property type="match status" value="1"/>
</dbReference>
<dbReference type="SMART" id="SM00822">
    <property type="entry name" value="PKS_KR"/>
    <property type="match status" value="1"/>
</dbReference>
<dbReference type="Gene3D" id="6.10.140.1830">
    <property type="match status" value="1"/>
</dbReference>
<dbReference type="InterPro" id="IPR050091">
    <property type="entry name" value="PKS_NRPS_Biosynth_Enz"/>
</dbReference>
<dbReference type="GO" id="GO:0031177">
    <property type="term" value="F:phosphopantetheine binding"/>
    <property type="evidence" value="ECO:0007669"/>
    <property type="project" value="InterPro"/>
</dbReference>
<evidence type="ECO:0000256" key="4">
    <source>
        <dbReference type="ARBA" id="ARBA00023268"/>
    </source>
</evidence>
<dbReference type="Pfam" id="PF00109">
    <property type="entry name" value="ketoacyl-synt"/>
    <property type="match status" value="1"/>
</dbReference>
<dbReference type="InterPro" id="IPR018201">
    <property type="entry name" value="Ketoacyl_synth_AS"/>
</dbReference>
<dbReference type="FunFam" id="1.10.1200.10:FF:000007">
    <property type="entry name" value="Probable polyketide synthase pks17"/>
    <property type="match status" value="1"/>
</dbReference>
<keyword evidence="2" id="KW-0597">Phosphoprotein</keyword>
<keyword evidence="1" id="KW-0596">Phosphopantetheine</keyword>
<dbReference type="InterPro" id="IPR016039">
    <property type="entry name" value="Thiolase-like"/>
</dbReference>
<dbReference type="InterPro" id="IPR009081">
    <property type="entry name" value="PP-bd_ACP"/>
</dbReference>
<dbReference type="GO" id="GO:0017000">
    <property type="term" value="P:antibiotic biosynthetic process"/>
    <property type="evidence" value="ECO:0007669"/>
    <property type="project" value="UniProtKB-ARBA"/>
</dbReference>
<keyword evidence="3" id="KW-0808">Transferase</keyword>
<dbReference type="InterPro" id="IPR013968">
    <property type="entry name" value="PKS_KR"/>
</dbReference>
<dbReference type="Pfam" id="PF08659">
    <property type="entry name" value="KR"/>
    <property type="match status" value="1"/>
</dbReference>
<dbReference type="Proteomes" id="UP000477722">
    <property type="component" value="Unassembled WGS sequence"/>
</dbReference>
<dbReference type="InterPro" id="IPR041618">
    <property type="entry name" value="PKS_DE"/>
</dbReference>
<sequence length="941" mass="97620">MHVAGQDVDWEALYAESGARRVELPTYAFQHQHYWLAPPAPETRSDESSGAASEEAGFWDAVASGDPGKVAALLAAEGDRDGNGDGDGLSAPLAELLPVLSSWHRRRRDASAVGDWRYRVTWKPLSEGAIGASPDGSAALSGTWLLVHPVADAGSELLEWSTRALTVRGAHVVPLAVAADADRRTLAAGIAEAAGTGTGAGTGTEGEPVAGVLSLLALTGGAHTLHDEIPAGLALTLLLTQALGDAEVDAPLWLATRGAVATVPTEPLESPDQAQVWGLGRVTGLEHPHRWGGLIDLPPALDERSLARLGGVLAAGGPARGPAQGEDQIALRTAGALARRLVRAPQDRGPVTPWRPRGTVLITGGTGALGACVARHLARNGAERLLLTSRRGREAPAAAELADELTALGAEVTVAACDAADREQLAALVAETAERGEPVRAVVHAAGVDSTTELSALTLAELAETVRAKAAGAAHLDELFAEDALDAFVLFSSVSGVWGGSGQGAYAAANAALDAVAERRRARGLAATAVAWGPWADAGMAAHGDDAQVLRRQGLPPMRPELAVHALELAVGGSAAALTVADVEWERFAAGFTAARPSPLLADLPEVRRVLDSDAAPLDAGTSDLRRRLREREPSEQRALLLTTVREQAATVLGHTSSEAVETDRAFRDLGFDSLTAVELRNRCNEVTGLRLPATLVFDYPTPAVLADYLLGELSGSADGEGERALVPAAGGEGEPIAIVGMACRYPGGVNSPEELWRLVAEGRDAISDFPADRGWDIDSIYHPEPGHPGTTYAHAGGFLPGAGDFDAEFFGISPREALAMDPQQRLLLESAWEALERAGIDPATLRGSATGVFTGGSYYDYGADLVQLPEELSGYSSIGRASSVLSGRIAYTLGLEGPAVTVDTACSSSLVALHWAIQALRSGECSLALAGGVTVMSTPE</sequence>
<dbReference type="InterPro" id="IPR057326">
    <property type="entry name" value="KR_dom"/>
</dbReference>
<dbReference type="InterPro" id="IPR014030">
    <property type="entry name" value="Ketoacyl_synth_N"/>
</dbReference>
<dbReference type="PANTHER" id="PTHR43775:SF51">
    <property type="entry name" value="INACTIVE PHENOLPHTHIOCEROL SYNTHESIS POLYKETIDE SYNTHASE TYPE I PKS1-RELATED"/>
    <property type="match status" value="1"/>
</dbReference>
<dbReference type="GO" id="GO:0004315">
    <property type="term" value="F:3-oxoacyl-[acyl-carrier-protein] synthase activity"/>
    <property type="evidence" value="ECO:0007669"/>
    <property type="project" value="InterPro"/>
</dbReference>
<dbReference type="SMART" id="SM01294">
    <property type="entry name" value="PKS_PP_betabranch"/>
    <property type="match status" value="1"/>
</dbReference>
<dbReference type="Pfam" id="PF18369">
    <property type="entry name" value="PKS_DE"/>
    <property type="match status" value="1"/>
</dbReference>
<dbReference type="InterPro" id="IPR020806">
    <property type="entry name" value="PKS_PP-bd"/>
</dbReference>
<gene>
    <name evidence="7" type="ORF">G5C65_34875</name>
</gene>
<dbReference type="InterPro" id="IPR020841">
    <property type="entry name" value="PKS_Beta-ketoAc_synthase_dom"/>
</dbReference>
<evidence type="ECO:0000256" key="2">
    <source>
        <dbReference type="ARBA" id="ARBA00022553"/>
    </source>
</evidence>
<dbReference type="Gene3D" id="3.30.70.3290">
    <property type="match status" value="1"/>
</dbReference>
<dbReference type="SUPFAM" id="SSF53901">
    <property type="entry name" value="Thiolase-like"/>
    <property type="match status" value="1"/>
</dbReference>
<dbReference type="GO" id="GO:0006633">
    <property type="term" value="P:fatty acid biosynthetic process"/>
    <property type="evidence" value="ECO:0007669"/>
    <property type="project" value="InterPro"/>
</dbReference>
<protein>
    <submittedName>
        <fullName evidence="7">SDR family NAD(P)-dependent oxidoreductase</fullName>
    </submittedName>
</protein>
<dbReference type="SMART" id="SM00825">
    <property type="entry name" value="PKS_KS"/>
    <property type="match status" value="1"/>
</dbReference>
<keyword evidence="4" id="KW-0511">Multifunctional enzyme</keyword>
<proteinExistence type="predicted"/>
<dbReference type="InterPro" id="IPR036291">
    <property type="entry name" value="NAD(P)-bd_dom_sf"/>
</dbReference>